<dbReference type="EMBL" id="JACIEI010000004">
    <property type="protein sequence ID" value="MBB3994203.1"/>
    <property type="molecule type" value="Genomic_DNA"/>
</dbReference>
<dbReference type="Pfam" id="PF06748">
    <property type="entry name" value="DUF1217"/>
    <property type="match status" value="1"/>
</dbReference>
<protein>
    <recommendedName>
        <fullName evidence="3">Flagellar protein</fullName>
    </recommendedName>
</protein>
<gene>
    <name evidence="1" type="ORF">GGR95_001844</name>
</gene>
<organism evidence="1 2">
    <name type="scientific">Sulfitobacter undariae</name>
    <dbReference type="NCBI Taxonomy" id="1563671"/>
    <lineage>
        <taxon>Bacteria</taxon>
        <taxon>Pseudomonadati</taxon>
        <taxon>Pseudomonadota</taxon>
        <taxon>Alphaproteobacteria</taxon>
        <taxon>Rhodobacterales</taxon>
        <taxon>Roseobacteraceae</taxon>
        <taxon>Sulfitobacter</taxon>
    </lineage>
</organism>
<dbReference type="SUPFAM" id="SSF158837">
    <property type="entry name" value="AGR C 984p-like"/>
    <property type="match status" value="1"/>
</dbReference>
<dbReference type="AlphaFoldDB" id="A0A7W6H0Z3"/>
<dbReference type="InterPro" id="IPR010626">
    <property type="entry name" value="DUF1217"/>
</dbReference>
<sequence>MFQPIVPISGLGGWRFLQETYDSQFKAFTQNAHIQRDSDYFRENIGNIETAEELVSDRRLLTVALGAFGLHDDINSSFFIRKILEEGTTSDDALANRFSDPRYAEMSQAFGFGPSEQLKVGEATFARAITDRFKQIEFEIAAGEKSEAMRFALYAEREMGGLAESDMSNDAKWFTLMSEAPLRELFEKAFNLPASFGQIDLDQQLGVFKARAKKEFGSDDLTIFKDPEVVQYLITKYVVREQISLFNASYSPNAIALTLLQGG</sequence>
<evidence type="ECO:0000313" key="2">
    <source>
        <dbReference type="Proteomes" id="UP000530268"/>
    </source>
</evidence>
<comment type="caution">
    <text evidence="1">The sequence shown here is derived from an EMBL/GenBank/DDBJ whole genome shotgun (WGS) entry which is preliminary data.</text>
</comment>
<accession>A0A7W6H0Z3</accession>
<reference evidence="1 2" key="1">
    <citation type="submission" date="2020-08" db="EMBL/GenBank/DDBJ databases">
        <title>Genomic Encyclopedia of Type Strains, Phase IV (KMG-IV): sequencing the most valuable type-strain genomes for metagenomic binning, comparative biology and taxonomic classification.</title>
        <authorList>
            <person name="Goeker M."/>
        </authorList>
    </citation>
    <scope>NUCLEOTIDE SEQUENCE [LARGE SCALE GENOMIC DNA]</scope>
    <source>
        <strain evidence="1 2">DSM 102234</strain>
    </source>
</reference>
<keyword evidence="2" id="KW-1185">Reference proteome</keyword>
<name>A0A7W6H0Z3_9RHOB</name>
<dbReference type="Gene3D" id="1.10.3700.10">
    <property type="entry name" value="AGR C 984p-like"/>
    <property type="match status" value="1"/>
</dbReference>
<dbReference type="InterPro" id="IPR023157">
    <property type="entry name" value="AGR-C-984p-like_sf"/>
</dbReference>
<evidence type="ECO:0000313" key="1">
    <source>
        <dbReference type="EMBL" id="MBB3994203.1"/>
    </source>
</evidence>
<proteinExistence type="predicted"/>
<evidence type="ECO:0008006" key="3">
    <source>
        <dbReference type="Google" id="ProtNLM"/>
    </source>
</evidence>
<dbReference type="Proteomes" id="UP000530268">
    <property type="component" value="Unassembled WGS sequence"/>
</dbReference>
<dbReference type="RefSeq" id="WP_184564997.1">
    <property type="nucleotide sequence ID" value="NZ_JACIEI010000004.1"/>
</dbReference>